<sequence>MGYYVGDVPAQDLVIEPARNEEPIDLTPFNEIDAQLFDPAGVPVVTPGFLGSISGETIVIEWPGSSPFDVAGIYALRLTATHTTTNVRERIPAVRLVVDVEDGWHTLDTARDDWRDAPGYDAWLYELLWSARQQVCAYAPALATGQRPPLSYLRAQIMQARNLWNAGKVDPASGGMGDDTFVLRPFPLDWMIKQVLRPQNPRPVIA</sequence>
<organism evidence="1 2">
    <name type="scientific">Glaciibacter psychrotolerans</name>
    <dbReference type="NCBI Taxonomy" id="670054"/>
    <lineage>
        <taxon>Bacteria</taxon>
        <taxon>Bacillati</taxon>
        <taxon>Actinomycetota</taxon>
        <taxon>Actinomycetes</taxon>
        <taxon>Micrococcales</taxon>
        <taxon>Microbacteriaceae</taxon>
        <taxon>Glaciibacter</taxon>
    </lineage>
</organism>
<dbReference type="RefSeq" id="WP_179579507.1">
    <property type="nucleotide sequence ID" value="NZ_JACCFM010000001.1"/>
</dbReference>
<evidence type="ECO:0000313" key="1">
    <source>
        <dbReference type="EMBL" id="NYJ20810.1"/>
    </source>
</evidence>
<proteinExistence type="predicted"/>
<reference evidence="1 2" key="1">
    <citation type="submission" date="2020-07" db="EMBL/GenBank/DDBJ databases">
        <title>Sequencing the genomes of 1000 actinobacteria strains.</title>
        <authorList>
            <person name="Klenk H.-P."/>
        </authorList>
    </citation>
    <scope>NUCLEOTIDE SEQUENCE [LARGE SCALE GENOMIC DNA]</scope>
    <source>
        <strain evidence="1 2">LI1</strain>
    </source>
</reference>
<keyword evidence="2" id="KW-1185">Reference proteome</keyword>
<evidence type="ECO:0000313" key="2">
    <source>
        <dbReference type="Proteomes" id="UP000537260"/>
    </source>
</evidence>
<dbReference type="Proteomes" id="UP000537260">
    <property type="component" value="Unassembled WGS sequence"/>
</dbReference>
<comment type="caution">
    <text evidence="1">The sequence shown here is derived from an EMBL/GenBank/DDBJ whole genome shotgun (WGS) entry which is preliminary data.</text>
</comment>
<accession>A0A7Z0J6V6</accession>
<dbReference type="AlphaFoldDB" id="A0A7Z0J6V6"/>
<gene>
    <name evidence="1" type="ORF">HNR05_002601</name>
</gene>
<dbReference type="EMBL" id="JACCFM010000001">
    <property type="protein sequence ID" value="NYJ20810.1"/>
    <property type="molecule type" value="Genomic_DNA"/>
</dbReference>
<protein>
    <submittedName>
        <fullName evidence="1">Uncharacterized protein</fullName>
    </submittedName>
</protein>
<name>A0A7Z0J6V6_9MICO</name>